<protein>
    <recommendedName>
        <fullName evidence="3">Translocation protein TolB</fullName>
    </recommendedName>
</protein>
<evidence type="ECO:0000313" key="1">
    <source>
        <dbReference type="EMBL" id="STO68981.1"/>
    </source>
</evidence>
<dbReference type="Proteomes" id="UP000254496">
    <property type="component" value="Unassembled WGS sequence"/>
</dbReference>
<dbReference type="Gene3D" id="3.90.320.10">
    <property type="match status" value="1"/>
</dbReference>
<accession>A0AB38HCH9</accession>
<comment type="caution">
    <text evidence="1">The sequence shown here is derived from an EMBL/GenBank/DDBJ whole genome shotgun (WGS) entry which is preliminary data.</text>
</comment>
<evidence type="ECO:0000313" key="2">
    <source>
        <dbReference type="Proteomes" id="UP000254496"/>
    </source>
</evidence>
<dbReference type="InterPro" id="IPR011335">
    <property type="entry name" value="Restrct_endonuc-II-like"/>
</dbReference>
<dbReference type="RefSeq" id="WP_115073159.1">
    <property type="nucleotide sequence ID" value="NZ_UGHE01000002.1"/>
</dbReference>
<evidence type="ECO:0008006" key="3">
    <source>
        <dbReference type="Google" id="ProtNLM"/>
    </source>
</evidence>
<dbReference type="SUPFAM" id="SSF52980">
    <property type="entry name" value="Restriction endonuclease-like"/>
    <property type="match status" value="1"/>
</dbReference>
<dbReference type="AlphaFoldDB" id="A0AB38HCH9"/>
<dbReference type="InterPro" id="IPR011604">
    <property type="entry name" value="PDDEXK-like_dom_sf"/>
</dbReference>
<name>A0AB38HCH9_9PAST</name>
<dbReference type="EMBL" id="UGHJ01000001">
    <property type="protein sequence ID" value="STO68981.1"/>
    <property type="molecule type" value="Genomic_DNA"/>
</dbReference>
<organism evidence="1 2">
    <name type="scientific">Canicola haemoglobinophilus</name>
    <dbReference type="NCBI Taxonomy" id="733"/>
    <lineage>
        <taxon>Bacteria</taxon>
        <taxon>Pseudomonadati</taxon>
        <taxon>Pseudomonadota</taxon>
        <taxon>Gammaproteobacteria</taxon>
        <taxon>Pasteurellales</taxon>
        <taxon>Pasteurellaceae</taxon>
        <taxon>Canicola</taxon>
    </lineage>
</organism>
<reference evidence="1 2" key="1">
    <citation type="submission" date="2018-06" db="EMBL/GenBank/DDBJ databases">
        <authorList>
            <consortium name="Pathogen Informatics"/>
            <person name="Doyle S."/>
        </authorList>
    </citation>
    <scope>NUCLEOTIDE SEQUENCE [LARGE SCALE GENOMIC DNA]</scope>
    <source>
        <strain evidence="1 2">NCTC8540</strain>
    </source>
</reference>
<proteinExistence type="predicted"/>
<sequence length="222" mass="25524">MNNLYHLKVRCSSLHKIIGEPKSKADKEAGKLTDTAKSAVREMAKFDLFGYNAFEGNKYTQKGNDLEEQAIKLSGFTRGLALKKNTERRENDYISGECDIYVPSRKLIIDTKCSWDIGSHPFFADEAEEKAKKAGYDIQMQGYMWLWDCDQAQIDFVLFPTPLNLISTYDSDVKLIDLVEQIPQTKRITTVTIQRNDELIEKIKERVSAAQKYYDQLILEMS</sequence>
<gene>
    <name evidence="1" type="ORF">NCTC8540_01500</name>
</gene>